<evidence type="ECO:0000256" key="1">
    <source>
        <dbReference type="ARBA" id="ARBA00006734"/>
    </source>
</evidence>
<comment type="caution">
    <text evidence="8">The sequence shown here is derived from an EMBL/GenBank/DDBJ whole genome shotgun (WGS) entry which is preliminary data.</text>
</comment>
<sequence>MHGRPRYPRPNTSDPQKAQAAEQRVQLYSRLTTTVLKRLQAGQYDKEILELAARLLEQNPERALEKHPKSYATWHHRRWLVSRHVTSLQQEVDLVNRLLEADERNFHGWASKIDRNFSNYSAWHLKTRLLKKVHQQSPTVTLDELLKQSPAAQQRQMPLWALREEFGLVKQAFYTDPGDQSPWLYHRWLLGCLLAHVKAGSDTKAVAEILEQEMQMCKDILELEYTAGPEAELSSSIKWPTLTLAQLKDLLLTISQPGDSPDIAHTSALYQRLQDIDPLRTGFYQDASQGSAKILVQSAG</sequence>
<evidence type="ECO:0000256" key="7">
    <source>
        <dbReference type="SAM" id="MobiDB-lite"/>
    </source>
</evidence>
<dbReference type="GO" id="GO:0097354">
    <property type="term" value="P:prenylation"/>
    <property type="evidence" value="ECO:0007669"/>
    <property type="project" value="UniProtKB-UniRule"/>
</dbReference>
<dbReference type="EMBL" id="JALJOV010000001">
    <property type="protein sequence ID" value="KAK9869064.1"/>
    <property type="molecule type" value="Genomic_DNA"/>
</dbReference>
<protein>
    <recommendedName>
        <fullName evidence="6">Geranylgeranyl transferase type-2 subunit alpha</fullName>
        <ecNumber evidence="6">2.5.1.60</ecNumber>
    </recommendedName>
    <alternativeName>
        <fullName evidence="6">Geranylgeranyl transferase type II subunit alpha</fullName>
    </alternativeName>
</protein>
<gene>
    <name evidence="8" type="ORF">WJX84_000455</name>
</gene>
<dbReference type="EC" id="2.5.1.60" evidence="6"/>
<dbReference type="Proteomes" id="UP001485043">
    <property type="component" value="Unassembled WGS sequence"/>
</dbReference>
<comment type="catalytic activity">
    <reaction evidence="5 6">
        <text>geranylgeranyl diphosphate + L-cysteinyl-[protein] = S-geranylgeranyl-L-cysteinyl-[protein] + diphosphate</text>
        <dbReference type="Rhea" id="RHEA:21240"/>
        <dbReference type="Rhea" id="RHEA-COMP:10131"/>
        <dbReference type="Rhea" id="RHEA-COMP:11537"/>
        <dbReference type="ChEBI" id="CHEBI:29950"/>
        <dbReference type="ChEBI" id="CHEBI:33019"/>
        <dbReference type="ChEBI" id="CHEBI:57533"/>
        <dbReference type="ChEBI" id="CHEBI:86021"/>
        <dbReference type="EC" id="2.5.1.60"/>
    </reaction>
</comment>
<proteinExistence type="inferred from homology"/>
<dbReference type="InterPro" id="IPR002088">
    <property type="entry name" value="Prenyl_trans_a"/>
</dbReference>
<evidence type="ECO:0000256" key="2">
    <source>
        <dbReference type="ARBA" id="ARBA00022602"/>
    </source>
</evidence>
<dbReference type="PANTHER" id="PTHR11129">
    <property type="entry name" value="PROTEIN FARNESYLTRANSFERASE ALPHA SUBUNIT/RAB GERANYLGERANYL TRANSFERASE ALPHA SUBUNIT"/>
    <property type="match status" value="1"/>
</dbReference>
<evidence type="ECO:0000313" key="8">
    <source>
        <dbReference type="EMBL" id="KAK9869064.1"/>
    </source>
</evidence>
<keyword evidence="4" id="KW-0677">Repeat</keyword>
<keyword evidence="3 6" id="KW-0808">Transferase</keyword>
<comment type="function">
    <text evidence="6">Catalyzes the transfer of a geranyl-geranyl moiety from geranyl-geranyl pyrophosphate to cysteines occuring in specific C-terminal amino acid sequences.</text>
</comment>
<evidence type="ECO:0000256" key="6">
    <source>
        <dbReference type="RuleBase" id="RU367120"/>
    </source>
</evidence>
<keyword evidence="2 6" id="KW-0637">Prenyltransferase</keyword>
<evidence type="ECO:0000256" key="4">
    <source>
        <dbReference type="ARBA" id="ARBA00022737"/>
    </source>
</evidence>
<dbReference type="SUPFAM" id="SSF48439">
    <property type="entry name" value="Protein prenylyltransferase"/>
    <property type="match status" value="1"/>
</dbReference>
<dbReference type="GO" id="GO:0005968">
    <property type="term" value="C:Rab-protein geranylgeranyltransferase complex"/>
    <property type="evidence" value="ECO:0007669"/>
    <property type="project" value="TreeGrafter"/>
</dbReference>
<dbReference type="PANTHER" id="PTHR11129:SF2">
    <property type="entry name" value="GERANYLGERANYL TRANSFERASE TYPE-2 SUBUNIT ALPHA"/>
    <property type="match status" value="1"/>
</dbReference>
<dbReference type="AlphaFoldDB" id="A0AAW1TLD4"/>
<dbReference type="Pfam" id="PF01239">
    <property type="entry name" value="PPTA"/>
    <property type="match status" value="2"/>
</dbReference>
<reference evidence="8 9" key="1">
    <citation type="journal article" date="2024" name="Nat. Commun.">
        <title>Phylogenomics reveals the evolutionary origins of lichenization in chlorophyte algae.</title>
        <authorList>
            <person name="Puginier C."/>
            <person name="Libourel C."/>
            <person name="Otte J."/>
            <person name="Skaloud P."/>
            <person name="Haon M."/>
            <person name="Grisel S."/>
            <person name="Petersen M."/>
            <person name="Berrin J.G."/>
            <person name="Delaux P.M."/>
            <person name="Dal Grande F."/>
            <person name="Keller J."/>
        </authorList>
    </citation>
    <scope>NUCLEOTIDE SEQUENCE [LARGE SCALE GENOMIC DNA]</scope>
    <source>
        <strain evidence="8 9">SAG 2523</strain>
    </source>
</reference>
<keyword evidence="9" id="KW-1185">Reference proteome</keyword>
<dbReference type="GO" id="GO:0004663">
    <property type="term" value="F:Rab geranylgeranyltransferase activity"/>
    <property type="evidence" value="ECO:0007669"/>
    <property type="project" value="UniProtKB-UniRule"/>
</dbReference>
<evidence type="ECO:0000313" key="9">
    <source>
        <dbReference type="Proteomes" id="UP001485043"/>
    </source>
</evidence>
<comment type="similarity">
    <text evidence="1 6">Belongs to the protein prenyltransferase subunit alpha family.</text>
</comment>
<dbReference type="Gene3D" id="1.25.40.120">
    <property type="entry name" value="Protein prenylyltransferase"/>
    <property type="match status" value="3"/>
</dbReference>
<name>A0AAW1TLD4_9CHLO</name>
<organism evidence="8 9">
    <name type="scientific">Apatococcus fuscideae</name>
    <dbReference type="NCBI Taxonomy" id="2026836"/>
    <lineage>
        <taxon>Eukaryota</taxon>
        <taxon>Viridiplantae</taxon>
        <taxon>Chlorophyta</taxon>
        <taxon>core chlorophytes</taxon>
        <taxon>Trebouxiophyceae</taxon>
        <taxon>Chlorellales</taxon>
        <taxon>Chlorellaceae</taxon>
        <taxon>Apatococcus</taxon>
    </lineage>
</organism>
<accession>A0AAW1TLD4</accession>
<feature type="region of interest" description="Disordered" evidence="7">
    <location>
        <begin position="1"/>
        <end position="20"/>
    </location>
</feature>
<evidence type="ECO:0000256" key="5">
    <source>
        <dbReference type="ARBA" id="ARBA00047658"/>
    </source>
</evidence>
<evidence type="ECO:0000256" key="3">
    <source>
        <dbReference type="ARBA" id="ARBA00022679"/>
    </source>
</evidence>